<gene>
    <name evidence="1" type="ORF">CHILSU_LOCUS8963</name>
</gene>
<reference evidence="1" key="1">
    <citation type="submission" date="2021-12" db="EMBL/GenBank/DDBJ databases">
        <authorList>
            <person name="King R."/>
        </authorList>
    </citation>
    <scope>NUCLEOTIDE SEQUENCE</scope>
</reference>
<evidence type="ECO:0000313" key="1">
    <source>
        <dbReference type="EMBL" id="CAH0405600.1"/>
    </source>
</evidence>
<sequence length="32" mass="3853">MNYDGDNNLLARSFIFFKRYISLCYIIIITAY</sequence>
<keyword evidence="2" id="KW-1185">Reference proteome</keyword>
<name>A0ABN8BAD7_CHISP</name>
<dbReference type="EMBL" id="OU963897">
    <property type="protein sequence ID" value="CAH0405600.1"/>
    <property type="molecule type" value="Genomic_DNA"/>
</dbReference>
<protein>
    <submittedName>
        <fullName evidence="1">Uncharacterized protein</fullName>
    </submittedName>
</protein>
<evidence type="ECO:0000313" key="2">
    <source>
        <dbReference type="Proteomes" id="UP001153292"/>
    </source>
</evidence>
<organism evidence="1 2">
    <name type="scientific">Chilo suppressalis</name>
    <name type="common">Asiatic rice borer moth</name>
    <dbReference type="NCBI Taxonomy" id="168631"/>
    <lineage>
        <taxon>Eukaryota</taxon>
        <taxon>Metazoa</taxon>
        <taxon>Ecdysozoa</taxon>
        <taxon>Arthropoda</taxon>
        <taxon>Hexapoda</taxon>
        <taxon>Insecta</taxon>
        <taxon>Pterygota</taxon>
        <taxon>Neoptera</taxon>
        <taxon>Endopterygota</taxon>
        <taxon>Lepidoptera</taxon>
        <taxon>Glossata</taxon>
        <taxon>Ditrysia</taxon>
        <taxon>Pyraloidea</taxon>
        <taxon>Crambidae</taxon>
        <taxon>Crambinae</taxon>
        <taxon>Chilo</taxon>
    </lineage>
</organism>
<proteinExistence type="predicted"/>
<dbReference type="Proteomes" id="UP001153292">
    <property type="component" value="Chromosome 4"/>
</dbReference>
<accession>A0ABN8BAD7</accession>